<keyword evidence="2" id="KW-1185">Reference proteome</keyword>
<reference evidence="1" key="1">
    <citation type="journal article" date="2014" name="Int. J. Syst. Evol. Microbiol.">
        <title>Complete genome sequence of Corynebacterium casei LMG S-19264T (=DSM 44701T), isolated from a smear-ripened cheese.</title>
        <authorList>
            <consortium name="US DOE Joint Genome Institute (JGI-PGF)"/>
            <person name="Walter F."/>
            <person name="Albersmeier A."/>
            <person name="Kalinowski J."/>
            <person name="Ruckert C."/>
        </authorList>
    </citation>
    <scope>NUCLEOTIDE SEQUENCE</scope>
    <source>
        <strain evidence="1">VKM B-2789</strain>
    </source>
</reference>
<gene>
    <name evidence="1" type="ORF">GCM10017653_00180</name>
</gene>
<dbReference type="EMBL" id="BSFM01000001">
    <property type="protein sequence ID" value="GLK81949.1"/>
    <property type="molecule type" value="Genomic_DNA"/>
</dbReference>
<name>A0A9W6JU85_9HYPH</name>
<organism evidence="1 2">
    <name type="scientific">Ancylobacter defluvii</name>
    <dbReference type="NCBI Taxonomy" id="1282440"/>
    <lineage>
        <taxon>Bacteria</taxon>
        <taxon>Pseudomonadati</taxon>
        <taxon>Pseudomonadota</taxon>
        <taxon>Alphaproteobacteria</taxon>
        <taxon>Hyphomicrobiales</taxon>
        <taxon>Xanthobacteraceae</taxon>
        <taxon>Ancylobacter</taxon>
    </lineage>
</organism>
<protein>
    <submittedName>
        <fullName evidence="1">Uncharacterized protein</fullName>
    </submittedName>
</protein>
<dbReference type="AlphaFoldDB" id="A0A9W6JU85"/>
<comment type="caution">
    <text evidence="1">The sequence shown here is derived from an EMBL/GenBank/DDBJ whole genome shotgun (WGS) entry which is preliminary data.</text>
</comment>
<reference evidence="1" key="2">
    <citation type="submission" date="2023-01" db="EMBL/GenBank/DDBJ databases">
        <authorList>
            <person name="Sun Q."/>
            <person name="Evtushenko L."/>
        </authorList>
    </citation>
    <scope>NUCLEOTIDE SEQUENCE</scope>
    <source>
        <strain evidence="1">VKM B-2789</strain>
    </source>
</reference>
<evidence type="ECO:0000313" key="1">
    <source>
        <dbReference type="EMBL" id="GLK81949.1"/>
    </source>
</evidence>
<dbReference type="Proteomes" id="UP001143330">
    <property type="component" value="Unassembled WGS sequence"/>
</dbReference>
<sequence>MAVKSFISSLLNKKQMPESIFFDGEFGAEIILFLPFANWLSRAGLLKNTDILTFSGMTMFYEALDCRSIVERRQRRLHRRISTPMPIGLEHIYARPSPFHLFPVMRQLGTLDIAKSSDAFRDSLDAKPILIVHNKFNNEWKNPPINFINTTCLRETFERLSDQYTIVYIRHGIKDIQAGYSNDVRLRPEFDDLSLINEFPSVFLFDDLVQDYASRFGGVSVNDFKASLYKRAFHFISTQGGGAHQCAYYSGSLLTVLHKMGREIELAYAEGYYSFLTNPAPTRVICLTDDDYVSALSLYDNPLIIDGVAQLPNRHSDVAQYLSPWKARLRWTGLTMPGTAYEVPEQLAQAADATLSWPREAAQ</sequence>
<accession>A0A9W6JU85</accession>
<dbReference type="RefSeq" id="WP_213361959.1">
    <property type="nucleotide sequence ID" value="NZ_BSFM01000001.1"/>
</dbReference>
<evidence type="ECO:0000313" key="2">
    <source>
        <dbReference type="Proteomes" id="UP001143330"/>
    </source>
</evidence>
<proteinExistence type="predicted"/>